<evidence type="ECO:0000313" key="2">
    <source>
        <dbReference type="Proteomes" id="UP000800036"/>
    </source>
</evidence>
<keyword evidence="2" id="KW-1185">Reference proteome</keyword>
<proteinExistence type="predicted"/>
<gene>
    <name evidence="1" type="ORF">BU23DRAFT_600533</name>
</gene>
<accession>A0A6A5V7I3</accession>
<evidence type="ECO:0000313" key="1">
    <source>
        <dbReference type="EMBL" id="KAF1970976.1"/>
    </source>
</evidence>
<protein>
    <submittedName>
        <fullName evidence="1">Uncharacterized protein</fullName>
    </submittedName>
</protein>
<sequence>MVSIPSLPDKLLEQIAQNCPRRPCSTWFWSVIVNTRVFYPGQLQYSRFGNFLDAFPKLKSLVVHVTTIDCTMDHEHPADCYGDAVACKLYDTQRGTWWRSRHHPGTPIPHMSVDTFLSKFRGVARKLENFEILVHQTQTGGRHWGIMQLLPSSGLRPLKEFTRFKTLHLPWIAMRHMNIPRFAAEHVLPRSTERLIVGNPLCATRFWFLQAVQAKQRCFTGLKAIKLWVDDAYSASHESKKGYEYLQCTQEDLESVGVTVKFKTIPKNNGFTA</sequence>
<dbReference type="EMBL" id="ML976696">
    <property type="protein sequence ID" value="KAF1970976.1"/>
    <property type="molecule type" value="Genomic_DNA"/>
</dbReference>
<dbReference type="AlphaFoldDB" id="A0A6A5V7I3"/>
<name>A0A6A5V7I3_9PLEO</name>
<organism evidence="1 2">
    <name type="scientific">Bimuria novae-zelandiae CBS 107.79</name>
    <dbReference type="NCBI Taxonomy" id="1447943"/>
    <lineage>
        <taxon>Eukaryota</taxon>
        <taxon>Fungi</taxon>
        <taxon>Dikarya</taxon>
        <taxon>Ascomycota</taxon>
        <taxon>Pezizomycotina</taxon>
        <taxon>Dothideomycetes</taxon>
        <taxon>Pleosporomycetidae</taxon>
        <taxon>Pleosporales</taxon>
        <taxon>Massarineae</taxon>
        <taxon>Didymosphaeriaceae</taxon>
        <taxon>Bimuria</taxon>
    </lineage>
</organism>
<reference evidence="1" key="1">
    <citation type="journal article" date="2020" name="Stud. Mycol.">
        <title>101 Dothideomycetes genomes: a test case for predicting lifestyles and emergence of pathogens.</title>
        <authorList>
            <person name="Haridas S."/>
            <person name="Albert R."/>
            <person name="Binder M."/>
            <person name="Bloem J."/>
            <person name="Labutti K."/>
            <person name="Salamov A."/>
            <person name="Andreopoulos B."/>
            <person name="Baker S."/>
            <person name="Barry K."/>
            <person name="Bills G."/>
            <person name="Bluhm B."/>
            <person name="Cannon C."/>
            <person name="Castanera R."/>
            <person name="Culley D."/>
            <person name="Daum C."/>
            <person name="Ezra D."/>
            <person name="Gonzalez J."/>
            <person name="Henrissat B."/>
            <person name="Kuo A."/>
            <person name="Liang C."/>
            <person name="Lipzen A."/>
            <person name="Lutzoni F."/>
            <person name="Magnuson J."/>
            <person name="Mondo S."/>
            <person name="Nolan M."/>
            <person name="Ohm R."/>
            <person name="Pangilinan J."/>
            <person name="Park H.-J."/>
            <person name="Ramirez L."/>
            <person name="Alfaro M."/>
            <person name="Sun H."/>
            <person name="Tritt A."/>
            <person name="Yoshinaga Y."/>
            <person name="Zwiers L.-H."/>
            <person name="Turgeon B."/>
            <person name="Goodwin S."/>
            <person name="Spatafora J."/>
            <person name="Crous P."/>
            <person name="Grigoriev I."/>
        </authorList>
    </citation>
    <scope>NUCLEOTIDE SEQUENCE</scope>
    <source>
        <strain evidence="1">CBS 107.79</strain>
    </source>
</reference>
<dbReference type="Proteomes" id="UP000800036">
    <property type="component" value="Unassembled WGS sequence"/>
</dbReference>